<evidence type="ECO:0000313" key="3">
    <source>
        <dbReference type="Proteomes" id="UP001597459"/>
    </source>
</evidence>
<dbReference type="PANTHER" id="PTHR30336:SF20">
    <property type="entry name" value="DUF218 DOMAIN-CONTAINING PROTEIN"/>
    <property type="match status" value="1"/>
</dbReference>
<dbReference type="Proteomes" id="UP001597459">
    <property type="component" value="Unassembled WGS sequence"/>
</dbReference>
<sequence length="164" mass="18511">MKKEVLVVLGGPNSVLGELSAISKSRLNHCVLLYREGKQVLCTGGWGEGFNTSEAPHAFYAKQYLLRKGVKEDDFLAFALSKHTVDDAVKVKEVLYNREDVSLKIITSDFHVRRVKLIFNEILSAYDMDFIGVSCQELSGEALEKRLAHEKKAVEEIQKKGLYY</sequence>
<dbReference type="Gene3D" id="3.40.50.620">
    <property type="entry name" value="HUPs"/>
    <property type="match status" value="1"/>
</dbReference>
<reference evidence="3" key="1">
    <citation type="journal article" date="2019" name="Int. J. Syst. Evol. Microbiol.">
        <title>The Global Catalogue of Microorganisms (GCM) 10K type strain sequencing project: providing services to taxonomists for standard genome sequencing and annotation.</title>
        <authorList>
            <consortium name="The Broad Institute Genomics Platform"/>
            <consortium name="The Broad Institute Genome Sequencing Center for Infectious Disease"/>
            <person name="Wu L."/>
            <person name="Ma J."/>
        </authorList>
    </citation>
    <scope>NUCLEOTIDE SEQUENCE [LARGE SCALE GENOMIC DNA]</scope>
    <source>
        <strain evidence="3">KCTC 42423</strain>
    </source>
</reference>
<evidence type="ECO:0000259" key="1">
    <source>
        <dbReference type="Pfam" id="PF02698"/>
    </source>
</evidence>
<dbReference type="InterPro" id="IPR014729">
    <property type="entry name" value="Rossmann-like_a/b/a_fold"/>
</dbReference>
<protein>
    <submittedName>
        <fullName evidence="2">YdcF family protein</fullName>
    </submittedName>
</protein>
<gene>
    <name evidence="2" type="ORF">ACFSTE_03680</name>
</gene>
<name>A0ABW5N460_9FLAO</name>
<dbReference type="PANTHER" id="PTHR30336">
    <property type="entry name" value="INNER MEMBRANE PROTEIN, PROBABLE PERMEASE"/>
    <property type="match status" value="1"/>
</dbReference>
<dbReference type="RefSeq" id="WP_378256145.1">
    <property type="nucleotide sequence ID" value="NZ_JBHSJV010000001.1"/>
</dbReference>
<keyword evidence="3" id="KW-1185">Reference proteome</keyword>
<dbReference type="EMBL" id="JBHULX010000002">
    <property type="protein sequence ID" value="MFD2589916.1"/>
    <property type="molecule type" value="Genomic_DNA"/>
</dbReference>
<dbReference type="InterPro" id="IPR003848">
    <property type="entry name" value="DUF218"/>
</dbReference>
<dbReference type="Pfam" id="PF02698">
    <property type="entry name" value="DUF218"/>
    <property type="match status" value="1"/>
</dbReference>
<accession>A0ABW5N460</accession>
<dbReference type="CDD" id="cd06259">
    <property type="entry name" value="YdcF-like"/>
    <property type="match status" value="1"/>
</dbReference>
<evidence type="ECO:0000313" key="2">
    <source>
        <dbReference type="EMBL" id="MFD2589916.1"/>
    </source>
</evidence>
<organism evidence="2 3">
    <name type="scientific">Aquimarina hainanensis</name>
    <dbReference type="NCBI Taxonomy" id="1578017"/>
    <lineage>
        <taxon>Bacteria</taxon>
        <taxon>Pseudomonadati</taxon>
        <taxon>Bacteroidota</taxon>
        <taxon>Flavobacteriia</taxon>
        <taxon>Flavobacteriales</taxon>
        <taxon>Flavobacteriaceae</taxon>
        <taxon>Aquimarina</taxon>
    </lineage>
</organism>
<feature type="domain" description="DUF218" evidence="1">
    <location>
        <begin position="5"/>
        <end position="128"/>
    </location>
</feature>
<comment type="caution">
    <text evidence="2">The sequence shown here is derived from an EMBL/GenBank/DDBJ whole genome shotgun (WGS) entry which is preliminary data.</text>
</comment>
<dbReference type="InterPro" id="IPR051599">
    <property type="entry name" value="Cell_Envelope_Assoc"/>
</dbReference>
<proteinExistence type="predicted"/>